<keyword evidence="3" id="KW-0238">DNA-binding</keyword>
<dbReference type="InterPro" id="IPR036390">
    <property type="entry name" value="WH_DNA-bd_sf"/>
</dbReference>
<accession>A0AB35U7W6</accession>
<dbReference type="RefSeq" id="WP_370595878.1">
    <property type="nucleotide sequence ID" value="NZ_JALBUR010000009.1"/>
</dbReference>
<keyword evidence="4" id="KW-0804">Transcription</keyword>
<dbReference type="Pfam" id="PF03466">
    <property type="entry name" value="LysR_substrate"/>
    <property type="match status" value="1"/>
</dbReference>
<dbReference type="InterPro" id="IPR036388">
    <property type="entry name" value="WH-like_DNA-bd_sf"/>
</dbReference>
<dbReference type="Proteomes" id="UP001286174">
    <property type="component" value="Unassembled WGS sequence"/>
</dbReference>
<proteinExistence type="inferred from homology"/>
<comment type="caution">
    <text evidence="6">The sequence shown here is derived from an EMBL/GenBank/DDBJ whole genome shotgun (WGS) entry which is preliminary data.</text>
</comment>
<evidence type="ECO:0000256" key="3">
    <source>
        <dbReference type="ARBA" id="ARBA00023125"/>
    </source>
</evidence>
<name>A0AB35U7W6_9FIRM</name>
<dbReference type="PROSITE" id="PS50931">
    <property type="entry name" value="HTH_LYSR"/>
    <property type="match status" value="1"/>
</dbReference>
<dbReference type="PANTHER" id="PTHR30126">
    <property type="entry name" value="HTH-TYPE TRANSCRIPTIONAL REGULATOR"/>
    <property type="match status" value="1"/>
</dbReference>
<dbReference type="InterPro" id="IPR000847">
    <property type="entry name" value="LysR_HTH_N"/>
</dbReference>
<dbReference type="PANTHER" id="PTHR30126:SF5">
    <property type="entry name" value="HTH-TYPE TRANSCRIPTIONAL ACTIVATOR CMPR"/>
    <property type="match status" value="1"/>
</dbReference>
<dbReference type="EMBL" id="JALBUR010000009">
    <property type="protein sequence ID" value="MDX8419460.1"/>
    <property type="molecule type" value="Genomic_DNA"/>
</dbReference>
<organism evidence="6 7">
    <name type="scientific">Grylomicrobium aquisgranensis</name>
    <dbReference type="NCBI Taxonomy" id="2926318"/>
    <lineage>
        <taxon>Bacteria</taxon>
        <taxon>Bacillati</taxon>
        <taxon>Bacillota</taxon>
        <taxon>Erysipelotrichia</taxon>
        <taxon>Erysipelotrichales</taxon>
        <taxon>Erysipelotrichaceae</taxon>
        <taxon>Grylomicrobium</taxon>
    </lineage>
</organism>
<dbReference type="SUPFAM" id="SSF46785">
    <property type="entry name" value="Winged helix' DNA-binding domain"/>
    <property type="match status" value="1"/>
</dbReference>
<dbReference type="GO" id="GO:0003700">
    <property type="term" value="F:DNA-binding transcription factor activity"/>
    <property type="evidence" value="ECO:0007669"/>
    <property type="project" value="InterPro"/>
</dbReference>
<dbReference type="Gene3D" id="1.10.10.10">
    <property type="entry name" value="Winged helix-like DNA-binding domain superfamily/Winged helix DNA-binding domain"/>
    <property type="match status" value="1"/>
</dbReference>
<reference evidence="6 7" key="1">
    <citation type="submission" date="2022-03" db="EMBL/GenBank/DDBJ databases">
        <title>Novel taxa within the pig intestine.</title>
        <authorList>
            <person name="Wylensek D."/>
            <person name="Bishof K."/>
            <person name="Afrizal A."/>
            <person name="Clavel T."/>
        </authorList>
    </citation>
    <scope>NUCLEOTIDE SEQUENCE [LARGE SCALE GENOMIC DNA]</scope>
    <source>
        <strain evidence="6 7">CLA-KB-P133</strain>
    </source>
</reference>
<dbReference type="Gene3D" id="3.40.190.290">
    <property type="match status" value="1"/>
</dbReference>
<protein>
    <submittedName>
        <fullName evidence="6">LysR family transcriptional regulator</fullName>
    </submittedName>
</protein>
<sequence length="289" mass="31950">MIKQLEVFQRAAELGSFTKTAEQMHMSQPAVSSAIRDLEAYYGIRLFDRANRTVYLTDDGRKMLAYANSILSQLNEMHTIFHENHGPVHCRLGLNETIAETMMDAIFGHLGQADVTMHIDNNEAVLKMLRHNALDFGIVDDTDSEDLERIPFMQQDIVPACRKGYQKQTKLSAAQLSELPLLVRENGSGSYQNVASLFQAHGCAMHIAVQGISDLALMKLAKAGKGIVFVPEQLAEEAGLVKLELTDGILQRHYVLCALKTKYRSDGMNQIFHQLAAIGSAGDKTGESA</sequence>
<dbReference type="SUPFAM" id="SSF53850">
    <property type="entry name" value="Periplasmic binding protein-like II"/>
    <property type="match status" value="1"/>
</dbReference>
<dbReference type="CDD" id="cd05466">
    <property type="entry name" value="PBP2_LTTR_substrate"/>
    <property type="match status" value="1"/>
</dbReference>
<keyword evidence="7" id="KW-1185">Reference proteome</keyword>
<evidence type="ECO:0000256" key="2">
    <source>
        <dbReference type="ARBA" id="ARBA00023015"/>
    </source>
</evidence>
<evidence type="ECO:0000256" key="1">
    <source>
        <dbReference type="ARBA" id="ARBA00009437"/>
    </source>
</evidence>
<comment type="similarity">
    <text evidence="1">Belongs to the LysR transcriptional regulatory family.</text>
</comment>
<dbReference type="GO" id="GO:0000976">
    <property type="term" value="F:transcription cis-regulatory region binding"/>
    <property type="evidence" value="ECO:0007669"/>
    <property type="project" value="TreeGrafter"/>
</dbReference>
<dbReference type="FunFam" id="1.10.10.10:FF:000001">
    <property type="entry name" value="LysR family transcriptional regulator"/>
    <property type="match status" value="1"/>
</dbReference>
<dbReference type="PRINTS" id="PR00039">
    <property type="entry name" value="HTHLYSR"/>
</dbReference>
<feature type="domain" description="HTH lysR-type" evidence="5">
    <location>
        <begin position="1"/>
        <end position="57"/>
    </location>
</feature>
<dbReference type="InterPro" id="IPR005119">
    <property type="entry name" value="LysR_subst-bd"/>
</dbReference>
<dbReference type="Pfam" id="PF00126">
    <property type="entry name" value="HTH_1"/>
    <property type="match status" value="1"/>
</dbReference>
<keyword evidence="2" id="KW-0805">Transcription regulation</keyword>
<gene>
    <name evidence="6" type="ORF">MOZ60_05050</name>
</gene>
<evidence type="ECO:0000259" key="5">
    <source>
        <dbReference type="PROSITE" id="PS50931"/>
    </source>
</evidence>
<evidence type="ECO:0000313" key="7">
    <source>
        <dbReference type="Proteomes" id="UP001286174"/>
    </source>
</evidence>
<evidence type="ECO:0000256" key="4">
    <source>
        <dbReference type="ARBA" id="ARBA00023163"/>
    </source>
</evidence>
<dbReference type="AlphaFoldDB" id="A0AB35U7W6"/>
<evidence type="ECO:0000313" key="6">
    <source>
        <dbReference type="EMBL" id="MDX8419460.1"/>
    </source>
</evidence>